<evidence type="ECO:0000313" key="3">
    <source>
        <dbReference type="Proteomes" id="UP000494165"/>
    </source>
</evidence>
<reference evidence="2 3" key="1">
    <citation type="submission" date="2020-04" db="EMBL/GenBank/DDBJ databases">
        <authorList>
            <person name="Alioto T."/>
            <person name="Alioto T."/>
            <person name="Gomez Garrido J."/>
        </authorList>
    </citation>
    <scope>NUCLEOTIDE SEQUENCE [LARGE SCALE GENOMIC DNA]</scope>
</reference>
<protein>
    <submittedName>
        <fullName evidence="2">Uncharacterized protein</fullName>
    </submittedName>
</protein>
<dbReference type="OrthoDB" id="8196056at2759"/>
<feature type="chain" id="PRO_5035779717" evidence="1">
    <location>
        <begin position="26"/>
        <end position="567"/>
    </location>
</feature>
<evidence type="ECO:0000313" key="2">
    <source>
        <dbReference type="EMBL" id="CAB3362828.1"/>
    </source>
</evidence>
<keyword evidence="3" id="KW-1185">Reference proteome</keyword>
<keyword evidence="1" id="KW-0732">Signal</keyword>
<sequence>MTDPTDVRFKKIIGVVIVLFTVAAASNTEQPKEDKALSAAALTIARALQQEVKVPKFLTIAENGEETEEYKLHGATLVVKRSRAPESFKKEAVPKPVQVTSRLLNIKDEASAAASSRSGRQMTIDSDGIPVITGVRVPDDEHDRTHTYRNARVIKNVLVPYDAPQQQQQRRARKTSDQDANAIRPTVLDQGPTAVRAPILQYAHPELGAQQVTFMAREADVAKPVDQAPVYFAMDNPQDIHNDHSPYSYEPAYEAAKPYDLPKFAANKAPKKTLPYQFNDDGLDVYKYRYKNKGYKYVPEQSSGSYATYYSPVDDSRPFWLRFGDLIRDNVQTGYTRMTEFARPMVEPIMSATQSIGANLGFPGKRAQEKVGVAAPLLAGPVAFAPAIGLVAGGAALGLGAAAISRMLETTQVDYGKSRSRRSLVTGGSPLINFQNRNSNEEDVMFSNMVNAMQGQQPDSFLAQLSKYGHSSWSEDTPCAKRIFCDVMTQQSGDSIILMEKKMGTFLSFVNPSVAQMLSNHMNDVMDAVRRQDCSQFTCEAESRRRRMGVGVSEFAFQPRAAVAGPR</sequence>
<evidence type="ECO:0000256" key="1">
    <source>
        <dbReference type="SAM" id="SignalP"/>
    </source>
</evidence>
<dbReference type="EMBL" id="CADEPI010000010">
    <property type="protein sequence ID" value="CAB3362828.1"/>
    <property type="molecule type" value="Genomic_DNA"/>
</dbReference>
<proteinExistence type="predicted"/>
<feature type="signal peptide" evidence="1">
    <location>
        <begin position="1"/>
        <end position="25"/>
    </location>
</feature>
<dbReference type="Proteomes" id="UP000494165">
    <property type="component" value="Unassembled WGS sequence"/>
</dbReference>
<accession>A0A8S1BV64</accession>
<comment type="caution">
    <text evidence="2">The sequence shown here is derived from an EMBL/GenBank/DDBJ whole genome shotgun (WGS) entry which is preliminary data.</text>
</comment>
<gene>
    <name evidence="2" type="ORF">CLODIP_2_CD15438</name>
</gene>
<name>A0A8S1BV64_9INSE</name>
<dbReference type="AlphaFoldDB" id="A0A8S1BV64"/>
<organism evidence="2 3">
    <name type="scientific">Cloeon dipterum</name>
    <dbReference type="NCBI Taxonomy" id="197152"/>
    <lineage>
        <taxon>Eukaryota</taxon>
        <taxon>Metazoa</taxon>
        <taxon>Ecdysozoa</taxon>
        <taxon>Arthropoda</taxon>
        <taxon>Hexapoda</taxon>
        <taxon>Insecta</taxon>
        <taxon>Pterygota</taxon>
        <taxon>Palaeoptera</taxon>
        <taxon>Ephemeroptera</taxon>
        <taxon>Pisciforma</taxon>
        <taxon>Baetidae</taxon>
        <taxon>Cloeon</taxon>
    </lineage>
</organism>